<evidence type="ECO:0000256" key="1">
    <source>
        <dbReference type="SAM" id="Phobius"/>
    </source>
</evidence>
<keyword evidence="1" id="KW-0812">Transmembrane</keyword>
<evidence type="ECO:0000313" key="2">
    <source>
        <dbReference type="EMBL" id="CAG2063737.1"/>
    </source>
</evidence>
<accession>A0ABN7PCH2</accession>
<protein>
    <submittedName>
        <fullName evidence="2">Uncharacterized protein</fullName>
    </submittedName>
</protein>
<comment type="caution">
    <text evidence="2">The sequence shown here is derived from an EMBL/GenBank/DDBJ whole genome shotgun (WGS) entry which is preliminary data.</text>
</comment>
<organism evidence="2 3">
    <name type="scientific">Timema podura</name>
    <name type="common">Walking stick</name>
    <dbReference type="NCBI Taxonomy" id="61482"/>
    <lineage>
        <taxon>Eukaryota</taxon>
        <taxon>Metazoa</taxon>
        <taxon>Ecdysozoa</taxon>
        <taxon>Arthropoda</taxon>
        <taxon>Hexapoda</taxon>
        <taxon>Insecta</taxon>
        <taxon>Pterygota</taxon>
        <taxon>Neoptera</taxon>
        <taxon>Polyneoptera</taxon>
        <taxon>Phasmatodea</taxon>
        <taxon>Timematodea</taxon>
        <taxon>Timematoidea</taxon>
        <taxon>Timematidae</taxon>
        <taxon>Timema</taxon>
    </lineage>
</organism>
<reference evidence="2" key="1">
    <citation type="submission" date="2021-03" db="EMBL/GenBank/DDBJ databases">
        <authorList>
            <person name="Tran Van P."/>
        </authorList>
    </citation>
    <scope>NUCLEOTIDE SEQUENCE</scope>
</reference>
<keyword evidence="1" id="KW-0472">Membrane</keyword>
<proteinExistence type="predicted"/>
<dbReference type="EMBL" id="CAJPIN010028556">
    <property type="protein sequence ID" value="CAG2063737.1"/>
    <property type="molecule type" value="Genomic_DNA"/>
</dbReference>
<keyword evidence="3" id="KW-1185">Reference proteome</keyword>
<feature type="transmembrane region" description="Helical" evidence="1">
    <location>
        <begin position="6"/>
        <end position="24"/>
    </location>
</feature>
<keyword evidence="1" id="KW-1133">Transmembrane helix</keyword>
<dbReference type="Proteomes" id="UP001153148">
    <property type="component" value="Unassembled WGS sequence"/>
</dbReference>
<sequence length="42" mass="4861">MERQVYLILLIRLPIWALIFLQINQGNLSEEIAKVCTHHADG</sequence>
<name>A0ABN7PCH2_TIMPD</name>
<evidence type="ECO:0000313" key="3">
    <source>
        <dbReference type="Proteomes" id="UP001153148"/>
    </source>
</evidence>
<gene>
    <name evidence="2" type="ORF">TPAB3V08_LOCUS10684</name>
</gene>